<evidence type="ECO:0000256" key="5">
    <source>
        <dbReference type="ARBA" id="ARBA00023145"/>
    </source>
</evidence>
<keyword evidence="3" id="KW-0378">Hydrolase</keyword>
<dbReference type="EMBL" id="CAJNDS010002448">
    <property type="protein sequence ID" value="CAE7480041.1"/>
    <property type="molecule type" value="Genomic_DNA"/>
</dbReference>
<evidence type="ECO:0000313" key="11">
    <source>
        <dbReference type="Proteomes" id="UP000604046"/>
    </source>
</evidence>
<dbReference type="PROSITE" id="PS00136">
    <property type="entry name" value="SUBTILASE_ASP"/>
    <property type="match status" value="1"/>
</dbReference>
<dbReference type="OrthoDB" id="531541at2759"/>
<feature type="domain" description="Peptidase S8/S53" evidence="9">
    <location>
        <begin position="361"/>
        <end position="430"/>
    </location>
</feature>
<accession>A0A812SGP8</accession>
<dbReference type="EC" id="3.4.21.62" evidence="7"/>
<dbReference type="Proteomes" id="UP000604046">
    <property type="component" value="Unassembled WGS sequence"/>
</dbReference>
<dbReference type="PRINTS" id="PR00723">
    <property type="entry name" value="SUBTILISIN"/>
</dbReference>
<organism evidence="10 11">
    <name type="scientific">Symbiodinium natans</name>
    <dbReference type="NCBI Taxonomy" id="878477"/>
    <lineage>
        <taxon>Eukaryota</taxon>
        <taxon>Sar</taxon>
        <taxon>Alveolata</taxon>
        <taxon>Dinophyceae</taxon>
        <taxon>Suessiales</taxon>
        <taxon>Symbiodiniaceae</taxon>
        <taxon>Symbiodinium</taxon>
    </lineage>
</organism>
<evidence type="ECO:0000256" key="4">
    <source>
        <dbReference type="ARBA" id="ARBA00022825"/>
    </source>
</evidence>
<evidence type="ECO:0000259" key="9">
    <source>
        <dbReference type="Pfam" id="PF00082"/>
    </source>
</evidence>
<keyword evidence="2" id="KW-0645">Protease</keyword>
<dbReference type="SUPFAM" id="SSF52743">
    <property type="entry name" value="Subtilisin-like"/>
    <property type="match status" value="1"/>
</dbReference>
<dbReference type="GO" id="GO:0004252">
    <property type="term" value="F:serine-type endopeptidase activity"/>
    <property type="evidence" value="ECO:0007669"/>
    <property type="project" value="UniProtKB-EC"/>
</dbReference>
<dbReference type="InterPro" id="IPR051048">
    <property type="entry name" value="Peptidase_S8/S53_subtilisin"/>
</dbReference>
<evidence type="ECO:0000256" key="7">
    <source>
        <dbReference type="ARBA" id="ARBA00023619"/>
    </source>
</evidence>
<dbReference type="InterPro" id="IPR023827">
    <property type="entry name" value="Peptidase_S8_Asp-AS"/>
</dbReference>
<dbReference type="PANTHER" id="PTHR43399:SF4">
    <property type="entry name" value="CELL WALL-ASSOCIATED PROTEASE"/>
    <property type="match status" value="1"/>
</dbReference>
<name>A0A812SGP8_9DINO</name>
<dbReference type="InterPro" id="IPR015500">
    <property type="entry name" value="Peptidase_S8_subtilisin-rel"/>
</dbReference>
<gene>
    <name evidence="10" type="ORF">SNAT2548_LOCUS26956</name>
</gene>
<reference evidence="10" key="1">
    <citation type="submission" date="2021-02" db="EMBL/GenBank/DDBJ databases">
        <authorList>
            <person name="Dougan E. K."/>
            <person name="Rhodes N."/>
            <person name="Thang M."/>
            <person name="Chan C."/>
        </authorList>
    </citation>
    <scope>NUCLEOTIDE SEQUENCE</scope>
</reference>
<protein>
    <recommendedName>
        <fullName evidence="7">subtilisin</fullName>
        <ecNumber evidence="7">3.4.21.62</ecNumber>
    </recommendedName>
</protein>
<evidence type="ECO:0000256" key="6">
    <source>
        <dbReference type="ARBA" id="ARBA00023529"/>
    </source>
</evidence>
<evidence type="ECO:0000256" key="1">
    <source>
        <dbReference type="ARBA" id="ARBA00011073"/>
    </source>
</evidence>
<dbReference type="InterPro" id="IPR036852">
    <property type="entry name" value="Peptidase_S8/S53_dom_sf"/>
</dbReference>
<evidence type="ECO:0000256" key="2">
    <source>
        <dbReference type="ARBA" id="ARBA00022670"/>
    </source>
</evidence>
<keyword evidence="4" id="KW-0720">Serine protease</keyword>
<dbReference type="AlphaFoldDB" id="A0A812SGP8"/>
<dbReference type="Pfam" id="PF00082">
    <property type="entry name" value="Peptidase_S8"/>
    <property type="match status" value="1"/>
</dbReference>
<comment type="catalytic activity">
    <reaction evidence="6">
        <text>Hydrolysis of proteins with broad specificity for peptide bonds, and a preference for a large uncharged residue in P1. Hydrolyzes peptide amides.</text>
        <dbReference type="EC" id="3.4.21.62"/>
    </reaction>
</comment>
<keyword evidence="5" id="KW-0865">Zymogen</keyword>
<evidence type="ECO:0000256" key="8">
    <source>
        <dbReference type="PROSITE-ProRule" id="PRU01240"/>
    </source>
</evidence>
<comment type="similarity">
    <text evidence="1 8">Belongs to the peptidase S8 family.</text>
</comment>
<dbReference type="PROSITE" id="PS51892">
    <property type="entry name" value="SUBTILASE"/>
    <property type="match status" value="1"/>
</dbReference>
<dbReference type="InterPro" id="IPR000209">
    <property type="entry name" value="Peptidase_S8/S53_dom"/>
</dbReference>
<evidence type="ECO:0000313" key="10">
    <source>
        <dbReference type="EMBL" id="CAE7480041.1"/>
    </source>
</evidence>
<dbReference type="GO" id="GO:0006508">
    <property type="term" value="P:proteolysis"/>
    <property type="evidence" value="ECO:0007669"/>
    <property type="project" value="UniProtKB-KW"/>
</dbReference>
<keyword evidence="11" id="KW-1185">Reference proteome</keyword>
<comment type="caution">
    <text evidence="10">The sequence shown here is derived from an EMBL/GenBank/DDBJ whole genome shotgun (WGS) entry which is preliminary data.</text>
</comment>
<evidence type="ECO:0000256" key="3">
    <source>
        <dbReference type="ARBA" id="ARBA00022801"/>
    </source>
</evidence>
<proteinExistence type="inferred from homology"/>
<comment type="caution">
    <text evidence="8">Lacks conserved residue(s) required for the propagation of feature annotation.</text>
</comment>
<sequence length="438" mass="47357">MVWVRAVSCCDDFECVASGFGGVCVRRPEQCLPEHSTCGWADQQTQPCCGNAKCQQLFGGSDMKCVEQKSCVAVNEVCGGLGQPSQQCCGNAKCQQLLGGSDMKCVEQQSCVAVNEVCGGPAQLTQQCCGNAKCQQLFGGSDMKCMEQQSCVAVNEVCGGPGQLTQQCCGNAKCQQLFGGSDMKCMEQQSCVAVNEVCGGPGQLTQQCCGASNAKCQTVARHSSVAAMRRVAFDSVRECTEPTALQAIVKFDLQSVVRRTRPRERVAIPYKRTHARCPNCLVDVMRRSARQKSRSVERGFRLAVVLNTEATDNGKFGPGDFRLKCRGDGDQDPSWPNLWGMTRVDVERAWARVEDLGVQSQEVVVAVIDTGVQLDHPDLRDMLWTNTGEIPGNGVDDDGNGYVDDVHGYNFYDYNGNPDDDNGHGSHCATGPHSRGKV</sequence>
<dbReference type="Gene3D" id="3.40.50.200">
    <property type="entry name" value="Peptidase S8/S53 domain"/>
    <property type="match status" value="1"/>
</dbReference>
<dbReference type="PANTHER" id="PTHR43399">
    <property type="entry name" value="SUBTILISIN-RELATED"/>
    <property type="match status" value="1"/>
</dbReference>